<gene>
    <name evidence="2" type="ORF">DI599_15680</name>
    <name evidence="3" type="ORF">SAMN05216287_2645</name>
</gene>
<protein>
    <submittedName>
        <fullName evidence="2">Chaperone modulatory protein CbpM</fullName>
    </submittedName>
</protein>
<evidence type="ECO:0000313" key="3">
    <source>
        <dbReference type="EMBL" id="SDX26888.1"/>
    </source>
</evidence>
<dbReference type="Pfam" id="PF13591">
    <property type="entry name" value="MerR_2"/>
    <property type="match status" value="1"/>
</dbReference>
<dbReference type="Proteomes" id="UP000243778">
    <property type="component" value="Unassembled WGS sequence"/>
</dbReference>
<evidence type="ECO:0000313" key="4">
    <source>
        <dbReference type="Proteomes" id="UP000243778"/>
    </source>
</evidence>
<dbReference type="EMBL" id="QFOH01000019">
    <property type="protein sequence ID" value="PZP22435.1"/>
    <property type="molecule type" value="Genomic_DNA"/>
</dbReference>
<keyword evidence="1" id="KW-0175">Coiled coil</keyword>
<dbReference type="EMBL" id="FNNU01000003">
    <property type="protein sequence ID" value="SDX26888.1"/>
    <property type="molecule type" value="Genomic_DNA"/>
</dbReference>
<organism evidence="2 5">
    <name type="scientific">Pseudomonas kuykendallii</name>
    <dbReference type="NCBI Taxonomy" id="1007099"/>
    <lineage>
        <taxon>Bacteria</taxon>
        <taxon>Pseudomonadati</taxon>
        <taxon>Pseudomonadota</taxon>
        <taxon>Gammaproteobacteria</taxon>
        <taxon>Pseudomonadales</taxon>
        <taxon>Pseudomonadaceae</taxon>
        <taxon>Pseudomonas</taxon>
    </lineage>
</organism>
<keyword evidence="4" id="KW-1185">Reference proteome</keyword>
<proteinExistence type="predicted"/>
<dbReference type="RefSeq" id="WP_090228868.1">
    <property type="nucleotide sequence ID" value="NZ_FNNU01000003.1"/>
</dbReference>
<accession>A0A2W5CS36</accession>
<dbReference type="STRING" id="1007099.SAMN05216287_2645"/>
<dbReference type="OrthoDB" id="5567704at2"/>
<feature type="coiled-coil region" evidence="1">
    <location>
        <begin position="73"/>
        <end position="100"/>
    </location>
</feature>
<reference evidence="4" key="1">
    <citation type="submission" date="2016-10" db="EMBL/GenBank/DDBJ databases">
        <authorList>
            <person name="Varghese N."/>
            <person name="Submissions S."/>
        </authorList>
    </citation>
    <scope>NUCLEOTIDE SEQUENCE [LARGE SCALE GENOMIC DNA]</scope>
    <source>
        <strain evidence="4">NRRL B-59562</strain>
    </source>
</reference>
<evidence type="ECO:0000313" key="2">
    <source>
        <dbReference type="EMBL" id="PZP22435.1"/>
    </source>
</evidence>
<dbReference type="AlphaFoldDB" id="A0A2W5CS36"/>
<reference evidence="2 5" key="3">
    <citation type="submission" date="2017-08" db="EMBL/GenBank/DDBJ databases">
        <title>Infants hospitalized years apart are colonized by the same room-sourced microbial strains.</title>
        <authorList>
            <person name="Brooks B."/>
            <person name="Olm M.R."/>
            <person name="Firek B.A."/>
            <person name="Baker R."/>
            <person name="Thomas B.C."/>
            <person name="Morowitz M.J."/>
            <person name="Banfield J.F."/>
        </authorList>
    </citation>
    <scope>NUCLEOTIDE SEQUENCE [LARGE SCALE GENOMIC DNA]</scope>
    <source>
        <strain evidence="2">S2_009_000_R2_77</strain>
    </source>
</reference>
<evidence type="ECO:0000313" key="5">
    <source>
        <dbReference type="Proteomes" id="UP000249198"/>
    </source>
</evidence>
<dbReference type="Gene3D" id="1.10.1660.10">
    <property type="match status" value="1"/>
</dbReference>
<name>A0A2W5CS36_9PSED</name>
<sequence>MTTLIVTFGVEEFCRSANLSREVLIEIVELGILEPSEPTVERWSFDLDALLMAKRALRLKQDFELDWPGIALALRLLDEVDQLKRENQQLRQRLERFIQH</sequence>
<accession>A0A1H3AC51</accession>
<reference evidence="3" key="2">
    <citation type="submission" date="2016-10" db="EMBL/GenBank/DDBJ databases">
        <authorList>
            <person name="de Groot N.N."/>
        </authorList>
    </citation>
    <scope>NUCLEOTIDE SEQUENCE [LARGE SCALE GENOMIC DNA]</scope>
    <source>
        <strain evidence="3">NRRL B-59562</strain>
    </source>
</reference>
<evidence type="ECO:0000256" key="1">
    <source>
        <dbReference type="SAM" id="Coils"/>
    </source>
</evidence>
<dbReference type="Proteomes" id="UP000249198">
    <property type="component" value="Unassembled WGS sequence"/>
</dbReference>